<name>A0AA86VLN2_9FABA</name>
<reference evidence="2" key="1">
    <citation type="submission" date="2023-10" db="EMBL/GenBank/DDBJ databases">
        <authorList>
            <person name="Domelevo Entfellner J.-B."/>
        </authorList>
    </citation>
    <scope>NUCLEOTIDE SEQUENCE</scope>
</reference>
<proteinExistence type="predicted"/>
<keyword evidence="3" id="KW-1185">Reference proteome</keyword>
<protein>
    <submittedName>
        <fullName evidence="2">Uncharacterized protein</fullName>
    </submittedName>
</protein>
<feature type="region of interest" description="Disordered" evidence="1">
    <location>
        <begin position="1"/>
        <end position="29"/>
    </location>
</feature>
<organism evidence="2 3">
    <name type="scientific">Sphenostylis stenocarpa</name>
    <dbReference type="NCBI Taxonomy" id="92480"/>
    <lineage>
        <taxon>Eukaryota</taxon>
        <taxon>Viridiplantae</taxon>
        <taxon>Streptophyta</taxon>
        <taxon>Embryophyta</taxon>
        <taxon>Tracheophyta</taxon>
        <taxon>Spermatophyta</taxon>
        <taxon>Magnoliopsida</taxon>
        <taxon>eudicotyledons</taxon>
        <taxon>Gunneridae</taxon>
        <taxon>Pentapetalae</taxon>
        <taxon>rosids</taxon>
        <taxon>fabids</taxon>
        <taxon>Fabales</taxon>
        <taxon>Fabaceae</taxon>
        <taxon>Papilionoideae</taxon>
        <taxon>50 kb inversion clade</taxon>
        <taxon>NPAAA clade</taxon>
        <taxon>indigoferoid/millettioid clade</taxon>
        <taxon>Phaseoleae</taxon>
        <taxon>Sphenostylis</taxon>
    </lineage>
</organism>
<evidence type="ECO:0000256" key="1">
    <source>
        <dbReference type="SAM" id="MobiDB-lite"/>
    </source>
</evidence>
<evidence type="ECO:0000313" key="3">
    <source>
        <dbReference type="Proteomes" id="UP001189624"/>
    </source>
</evidence>
<dbReference type="Proteomes" id="UP001189624">
    <property type="component" value="Chromosome 8"/>
</dbReference>
<dbReference type="Gramene" id="rna-AYBTSS11_LOCUS24718">
    <property type="protein sequence ID" value="CAJ1972667.1"/>
    <property type="gene ID" value="gene-AYBTSS11_LOCUS24718"/>
</dbReference>
<feature type="compositionally biased region" description="Basic and acidic residues" evidence="1">
    <location>
        <begin position="1"/>
        <end position="21"/>
    </location>
</feature>
<gene>
    <name evidence="2" type="ORF">AYBTSS11_LOCUS24718</name>
</gene>
<dbReference type="EMBL" id="OY731405">
    <property type="protein sequence ID" value="CAJ1972667.1"/>
    <property type="molecule type" value="Genomic_DNA"/>
</dbReference>
<sequence>MKEEGQTHKEMEKGEAKHRSDEEEGFVKTLSGTPIDTVFSTVLLPFYSPDGSHQMASNSQDQHGVPVTILSTTIWLPNSHERKDSM</sequence>
<dbReference type="AlphaFoldDB" id="A0AA86VLN2"/>
<accession>A0AA86VLN2</accession>
<evidence type="ECO:0000313" key="2">
    <source>
        <dbReference type="EMBL" id="CAJ1972667.1"/>
    </source>
</evidence>